<protein>
    <submittedName>
        <fullName evidence="5">Transcriptional regulator, AraC family</fullName>
    </submittedName>
</protein>
<dbReference type="SUPFAM" id="SSF51182">
    <property type="entry name" value="RmlC-like cupins"/>
    <property type="match status" value="1"/>
</dbReference>
<evidence type="ECO:0000313" key="6">
    <source>
        <dbReference type="Proteomes" id="UP000008461"/>
    </source>
</evidence>
<dbReference type="HOGENOM" id="CLU_000445_88_3_10"/>
<organism evidence="5 6">
    <name type="scientific">Haliscomenobacter hydrossis (strain ATCC 27775 / DSM 1100 / LMG 10767 / O)</name>
    <dbReference type="NCBI Taxonomy" id="760192"/>
    <lineage>
        <taxon>Bacteria</taxon>
        <taxon>Pseudomonadati</taxon>
        <taxon>Bacteroidota</taxon>
        <taxon>Saprospiria</taxon>
        <taxon>Saprospirales</taxon>
        <taxon>Haliscomenobacteraceae</taxon>
        <taxon>Haliscomenobacter</taxon>
    </lineage>
</organism>
<dbReference type="GO" id="GO:0003700">
    <property type="term" value="F:DNA-binding transcription factor activity"/>
    <property type="evidence" value="ECO:0007669"/>
    <property type="project" value="InterPro"/>
</dbReference>
<keyword evidence="2" id="KW-0238">DNA-binding</keyword>
<evidence type="ECO:0000256" key="2">
    <source>
        <dbReference type="ARBA" id="ARBA00023125"/>
    </source>
</evidence>
<evidence type="ECO:0000256" key="3">
    <source>
        <dbReference type="ARBA" id="ARBA00023163"/>
    </source>
</evidence>
<evidence type="ECO:0000313" key="5">
    <source>
        <dbReference type="EMBL" id="AEE49207.1"/>
    </source>
</evidence>
<gene>
    <name evidence="5" type="ordered locus">Halhy_1312</name>
</gene>
<dbReference type="PANTHER" id="PTHR43280">
    <property type="entry name" value="ARAC-FAMILY TRANSCRIPTIONAL REGULATOR"/>
    <property type="match status" value="1"/>
</dbReference>
<accession>F4KV41</accession>
<dbReference type="AlphaFoldDB" id="F4KV41"/>
<dbReference type="Gene3D" id="2.60.120.10">
    <property type="entry name" value="Jelly Rolls"/>
    <property type="match status" value="1"/>
</dbReference>
<dbReference type="KEGG" id="hhy:Halhy_1312"/>
<dbReference type="Proteomes" id="UP000008461">
    <property type="component" value="Chromosome"/>
</dbReference>
<evidence type="ECO:0000256" key="1">
    <source>
        <dbReference type="ARBA" id="ARBA00023015"/>
    </source>
</evidence>
<dbReference type="Gene3D" id="1.10.10.60">
    <property type="entry name" value="Homeodomain-like"/>
    <property type="match status" value="2"/>
</dbReference>
<feature type="domain" description="HTH araC/xylS-type" evidence="4">
    <location>
        <begin position="193"/>
        <end position="291"/>
    </location>
</feature>
<dbReference type="InterPro" id="IPR018060">
    <property type="entry name" value="HTH_AraC"/>
</dbReference>
<dbReference type="SMART" id="SM00342">
    <property type="entry name" value="HTH_ARAC"/>
    <property type="match status" value="1"/>
</dbReference>
<dbReference type="PROSITE" id="PS01124">
    <property type="entry name" value="HTH_ARAC_FAMILY_2"/>
    <property type="match status" value="1"/>
</dbReference>
<dbReference type="eggNOG" id="COG2207">
    <property type="taxonomic scope" value="Bacteria"/>
</dbReference>
<sequence>MSQLQYKMTGPSYRLINPQANRSFVFKWETFDLSTRWHYHPELELIYFMKGRTNSVIGDGFGEFSAGDLVLLGANFPHVLQENPAFKRQYPEERPFGLIIQFTEDFLGETFKNAPEMQPLRSLFQRARRGLHFGEVLSAAVKPLLHEMCDQHDTRKLVQLLNVLVTLAESNDFEYLVNQDYYFDFSKDEERMWRINQYVYANFQEAISISKAAEIANMSETAFCRYFKTRTLKTFTRFLNEIRIAYACKLLQKKDSTVTQACFEAGFNSLSYFDRTFKEVMGKSPLEHRRMHEGL</sequence>
<keyword evidence="3" id="KW-0804">Transcription</keyword>
<dbReference type="eggNOG" id="COG0662">
    <property type="taxonomic scope" value="Bacteria"/>
</dbReference>
<dbReference type="SUPFAM" id="SSF46689">
    <property type="entry name" value="Homeodomain-like"/>
    <property type="match status" value="2"/>
</dbReference>
<reference key="2">
    <citation type="submission" date="2011-04" db="EMBL/GenBank/DDBJ databases">
        <title>Complete sequence of chromosome of Haliscomenobacter hydrossis DSM 1100.</title>
        <authorList>
            <consortium name="US DOE Joint Genome Institute (JGI-PGF)"/>
            <person name="Lucas S."/>
            <person name="Han J."/>
            <person name="Lapidus A."/>
            <person name="Bruce D."/>
            <person name="Goodwin L."/>
            <person name="Pitluck S."/>
            <person name="Peters L."/>
            <person name="Kyrpides N."/>
            <person name="Mavromatis K."/>
            <person name="Ivanova N."/>
            <person name="Ovchinnikova G."/>
            <person name="Pagani I."/>
            <person name="Daligault H."/>
            <person name="Detter J.C."/>
            <person name="Han C."/>
            <person name="Land M."/>
            <person name="Hauser L."/>
            <person name="Markowitz V."/>
            <person name="Cheng J.-F."/>
            <person name="Hugenholtz P."/>
            <person name="Woyke T."/>
            <person name="Wu D."/>
            <person name="Verbarg S."/>
            <person name="Frueling A."/>
            <person name="Brambilla E."/>
            <person name="Klenk H.-P."/>
            <person name="Eisen J.A."/>
        </authorList>
    </citation>
    <scope>NUCLEOTIDE SEQUENCE</scope>
    <source>
        <strain>DSM 1100</strain>
    </source>
</reference>
<dbReference type="OrthoDB" id="9787988at2"/>
<dbReference type="InterPro" id="IPR014710">
    <property type="entry name" value="RmlC-like_jellyroll"/>
</dbReference>
<keyword evidence="6" id="KW-1185">Reference proteome</keyword>
<name>F4KV41_HALH1</name>
<dbReference type="Pfam" id="PF12833">
    <property type="entry name" value="HTH_18"/>
    <property type="match status" value="1"/>
</dbReference>
<dbReference type="PANTHER" id="PTHR43280:SF27">
    <property type="entry name" value="TRANSCRIPTIONAL REGULATOR MTLR"/>
    <property type="match status" value="1"/>
</dbReference>
<reference evidence="5 6" key="1">
    <citation type="journal article" date="2011" name="Stand. Genomic Sci.">
        <title>Complete genome sequence of Haliscomenobacter hydrossis type strain (O).</title>
        <authorList>
            <consortium name="US DOE Joint Genome Institute (JGI-PGF)"/>
            <person name="Daligault H."/>
            <person name="Lapidus A."/>
            <person name="Zeytun A."/>
            <person name="Nolan M."/>
            <person name="Lucas S."/>
            <person name="Del Rio T.G."/>
            <person name="Tice H."/>
            <person name="Cheng J.F."/>
            <person name="Tapia R."/>
            <person name="Han C."/>
            <person name="Goodwin L."/>
            <person name="Pitluck S."/>
            <person name="Liolios K."/>
            <person name="Pagani I."/>
            <person name="Ivanova N."/>
            <person name="Huntemann M."/>
            <person name="Mavromatis K."/>
            <person name="Mikhailova N."/>
            <person name="Pati A."/>
            <person name="Chen A."/>
            <person name="Palaniappan K."/>
            <person name="Land M."/>
            <person name="Hauser L."/>
            <person name="Brambilla E.M."/>
            <person name="Rohde M."/>
            <person name="Verbarg S."/>
            <person name="Goker M."/>
            <person name="Bristow J."/>
            <person name="Eisen J.A."/>
            <person name="Markowitz V."/>
            <person name="Hugenholtz P."/>
            <person name="Kyrpides N.C."/>
            <person name="Klenk H.P."/>
            <person name="Woyke T."/>
        </authorList>
    </citation>
    <scope>NUCLEOTIDE SEQUENCE [LARGE SCALE GENOMIC DNA]</scope>
    <source>
        <strain evidence="6">ATCC 27775 / DSM 1100 / LMG 10767 / O</strain>
    </source>
</reference>
<proteinExistence type="predicted"/>
<dbReference type="STRING" id="760192.Halhy_1312"/>
<dbReference type="EMBL" id="CP002691">
    <property type="protein sequence ID" value="AEE49207.1"/>
    <property type="molecule type" value="Genomic_DNA"/>
</dbReference>
<dbReference type="InterPro" id="IPR018062">
    <property type="entry name" value="HTH_AraC-typ_CS"/>
</dbReference>
<dbReference type="PROSITE" id="PS00041">
    <property type="entry name" value="HTH_ARAC_FAMILY_1"/>
    <property type="match status" value="1"/>
</dbReference>
<dbReference type="GO" id="GO:0043565">
    <property type="term" value="F:sequence-specific DNA binding"/>
    <property type="evidence" value="ECO:0007669"/>
    <property type="project" value="InterPro"/>
</dbReference>
<evidence type="ECO:0000259" key="4">
    <source>
        <dbReference type="PROSITE" id="PS01124"/>
    </source>
</evidence>
<keyword evidence="1" id="KW-0805">Transcription regulation</keyword>
<dbReference type="InterPro" id="IPR009057">
    <property type="entry name" value="Homeodomain-like_sf"/>
</dbReference>
<dbReference type="InterPro" id="IPR011051">
    <property type="entry name" value="RmlC_Cupin_sf"/>
</dbReference>